<feature type="compositionally biased region" description="Low complexity" evidence="1">
    <location>
        <begin position="33"/>
        <end position="52"/>
    </location>
</feature>
<feature type="compositionally biased region" description="Low complexity" evidence="1">
    <location>
        <begin position="227"/>
        <end position="254"/>
    </location>
</feature>
<feature type="region of interest" description="Disordered" evidence="1">
    <location>
        <begin position="31"/>
        <end position="55"/>
    </location>
</feature>
<name>A0A1E7EPU6_9STRA</name>
<dbReference type="EMBL" id="KV784383">
    <property type="protein sequence ID" value="OEU07817.1"/>
    <property type="molecule type" value="Genomic_DNA"/>
</dbReference>
<feature type="region of interest" description="Disordered" evidence="1">
    <location>
        <begin position="394"/>
        <end position="415"/>
    </location>
</feature>
<dbReference type="Proteomes" id="UP000095751">
    <property type="component" value="Unassembled WGS sequence"/>
</dbReference>
<gene>
    <name evidence="2" type="ORF">FRACYDRAFT_250440</name>
</gene>
<evidence type="ECO:0000256" key="1">
    <source>
        <dbReference type="SAM" id="MobiDB-lite"/>
    </source>
</evidence>
<evidence type="ECO:0000313" key="2">
    <source>
        <dbReference type="EMBL" id="OEU07817.1"/>
    </source>
</evidence>
<feature type="compositionally biased region" description="Low complexity" evidence="1">
    <location>
        <begin position="209"/>
        <end position="220"/>
    </location>
</feature>
<dbReference type="InParanoid" id="A0A1E7EPU6"/>
<proteinExistence type="predicted"/>
<feature type="compositionally biased region" description="Low complexity" evidence="1">
    <location>
        <begin position="394"/>
        <end position="403"/>
    </location>
</feature>
<keyword evidence="3" id="KW-1185">Reference proteome</keyword>
<dbReference type="OrthoDB" id="48490at2759"/>
<dbReference type="AlphaFoldDB" id="A0A1E7EPU6"/>
<feature type="region of interest" description="Disordered" evidence="1">
    <location>
        <begin position="209"/>
        <end position="263"/>
    </location>
</feature>
<protein>
    <submittedName>
        <fullName evidence="2">Uncharacterized protein</fullName>
    </submittedName>
</protein>
<sequence>MMVEHAGIETSNSTMEKLELLSATAALKQGIDGNNSSNSNSNGYSSSRSNGNHCGEKVLVLDNSNRVVDGNLPSPVSIEDNETETDDGTTATNVNIATKTNTLGENNSSHNNLGRTISRNSIRINPLVVRDDTRSPVRTTTVEYRQIDAVAAAAQSLSEASPVYGGNNNSNNSIPISSSHHHAATAAATAATMSTSAVTNNSSDYDTNLQLQQQQQQQQQQPPPPSHLRLSIQQQHHQQQQLRQHQRPLPQLSLAPSRSRSPTYEDMARQIQNMQEQLGEKDMVVSSLQHRVNYLENQIHELRQLPTGKISHIPVDDMIRIMQEYGSEVSNQTLPQQRKNSIKKASIVRQFRRWNPEFFRYFLHVNGEWAPKLGRDGELRRRAEKRRILLFAKQQQTPTQETQSSCNVNAVNNGF</sequence>
<accession>A0A1E7EPU6</accession>
<organism evidence="2 3">
    <name type="scientific">Fragilariopsis cylindrus CCMP1102</name>
    <dbReference type="NCBI Taxonomy" id="635003"/>
    <lineage>
        <taxon>Eukaryota</taxon>
        <taxon>Sar</taxon>
        <taxon>Stramenopiles</taxon>
        <taxon>Ochrophyta</taxon>
        <taxon>Bacillariophyta</taxon>
        <taxon>Bacillariophyceae</taxon>
        <taxon>Bacillariophycidae</taxon>
        <taxon>Bacillariales</taxon>
        <taxon>Bacillariaceae</taxon>
        <taxon>Fragilariopsis</taxon>
    </lineage>
</organism>
<evidence type="ECO:0000313" key="3">
    <source>
        <dbReference type="Proteomes" id="UP000095751"/>
    </source>
</evidence>
<feature type="compositionally biased region" description="Polar residues" evidence="1">
    <location>
        <begin position="404"/>
        <end position="415"/>
    </location>
</feature>
<feature type="region of interest" description="Disordered" evidence="1">
    <location>
        <begin position="70"/>
        <end position="89"/>
    </location>
</feature>
<dbReference type="KEGG" id="fcy:FRACYDRAFT_250440"/>
<reference evidence="2 3" key="1">
    <citation type="submission" date="2016-09" db="EMBL/GenBank/DDBJ databases">
        <title>Extensive genetic diversity and differential bi-allelic expression allows diatom success in the polar Southern Ocean.</title>
        <authorList>
            <consortium name="DOE Joint Genome Institute"/>
            <person name="Mock T."/>
            <person name="Otillar R.P."/>
            <person name="Strauss J."/>
            <person name="Dupont C."/>
            <person name="Frickenhaus S."/>
            <person name="Maumus F."/>
            <person name="Mcmullan M."/>
            <person name="Sanges R."/>
            <person name="Schmutz J."/>
            <person name="Toseland A."/>
            <person name="Valas R."/>
            <person name="Veluchamy A."/>
            <person name="Ward B.J."/>
            <person name="Allen A."/>
            <person name="Barry K."/>
            <person name="Falciatore A."/>
            <person name="Ferrante M."/>
            <person name="Fortunato A.E."/>
            <person name="Gloeckner G."/>
            <person name="Gruber A."/>
            <person name="Hipkin R."/>
            <person name="Janech M."/>
            <person name="Kroth P."/>
            <person name="Leese F."/>
            <person name="Lindquist E."/>
            <person name="Lyon B.R."/>
            <person name="Martin J."/>
            <person name="Mayer C."/>
            <person name="Parker M."/>
            <person name="Quesneville H."/>
            <person name="Raymond J."/>
            <person name="Uhlig C."/>
            <person name="Valentin K.U."/>
            <person name="Worden A.Z."/>
            <person name="Armbrust E.V."/>
            <person name="Bowler C."/>
            <person name="Green B."/>
            <person name="Moulton V."/>
            <person name="Van Oosterhout C."/>
            <person name="Grigoriev I."/>
        </authorList>
    </citation>
    <scope>NUCLEOTIDE SEQUENCE [LARGE SCALE GENOMIC DNA]</scope>
    <source>
        <strain evidence="2 3">CCMP1102</strain>
    </source>
</reference>